<gene>
    <name evidence="2" type="ORF">UA08_02386</name>
</gene>
<evidence type="ECO:0000313" key="2">
    <source>
        <dbReference type="EMBL" id="OKL62150.1"/>
    </source>
</evidence>
<accession>A0A225AMN1</accession>
<reference evidence="2 3" key="1">
    <citation type="submission" date="2015-06" db="EMBL/GenBank/DDBJ databases">
        <title>Talaromyces atroroseus IBT 11181 draft genome.</title>
        <authorList>
            <person name="Rasmussen K.B."/>
            <person name="Rasmussen S."/>
            <person name="Petersen B."/>
            <person name="Sicheritz-Ponten T."/>
            <person name="Mortensen U.H."/>
            <person name="Thrane U."/>
        </authorList>
    </citation>
    <scope>NUCLEOTIDE SEQUENCE [LARGE SCALE GENOMIC DNA]</scope>
    <source>
        <strain evidence="2 3">IBT 11181</strain>
    </source>
</reference>
<dbReference type="InterPro" id="IPR045864">
    <property type="entry name" value="aa-tRNA-synth_II/BPL/LPL"/>
</dbReference>
<keyword evidence="3" id="KW-1185">Reference proteome</keyword>
<dbReference type="STRING" id="1441469.A0A225AMN1"/>
<protein>
    <submittedName>
        <fullName evidence="2">Glycine--tRNA ligase 1, mitochondrial</fullName>
    </submittedName>
</protein>
<organism evidence="2 3">
    <name type="scientific">Talaromyces atroroseus</name>
    <dbReference type="NCBI Taxonomy" id="1441469"/>
    <lineage>
        <taxon>Eukaryota</taxon>
        <taxon>Fungi</taxon>
        <taxon>Dikarya</taxon>
        <taxon>Ascomycota</taxon>
        <taxon>Pezizomycotina</taxon>
        <taxon>Eurotiomycetes</taxon>
        <taxon>Eurotiomycetidae</taxon>
        <taxon>Eurotiales</taxon>
        <taxon>Trichocomaceae</taxon>
        <taxon>Talaromyces</taxon>
        <taxon>Talaromyces sect. Trachyspermi</taxon>
    </lineage>
</organism>
<dbReference type="OrthoDB" id="4740349at2759"/>
<dbReference type="PANTHER" id="PTHR10745:SF0">
    <property type="entry name" value="GLYCINE--TRNA LIGASE"/>
    <property type="match status" value="1"/>
</dbReference>
<dbReference type="GO" id="GO:0070150">
    <property type="term" value="P:mitochondrial glycyl-tRNA aminoacylation"/>
    <property type="evidence" value="ECO:0007669"/>
    <property type="project" value="TreeGrafter"/>
</dbReference>
<evidence type="ECO:0000313" key="3">
    <source>
        <dbReference type="Proteomes" id="UP000214365"/>
    </source>
</evidence>
<dbReference type="RefSeq" id="XP_020122271.1">
    <property type="nucleotide sequence ID" value="XM_020264422.1"/>
</dbReference>
<dbReference type="PANTHER" id="PTHR10745">
    <property type="entry name" value="GLYCYL-TRNA SYNTHETASE/DNA POLYMERASE SUBUNIT GAMMA-2"/>
    <property type="match status" value="1"/>
</dbReference>
<dbReference type="SUPFAM" id="SSF55681">
    <property type="entry name" value="Class II aaRS and biotin synthetases"/>
    <property type="match status" value="1"/>
</dbReference>
<comment type="caution">
    <text evidence="2">The sequence shown here is derived from an EMBL/GenBank/DDBJ whole genome shotgun (WGS) entry which is preliminary data.</text>
</comment>
<proteinExistence type="predicted"/>
<keyword evidence="2" id="KW-0436">Ligase</keyword>
<name>A0A225AMN1_TALAT</name>
<dbReference type="GeneID" id="31002141"/>
<dbReference type="EMBL" id="LFMY01000003">
    <property type="protein sequence ID" value="OKL62150.1"/>
    <property type="molecule type" value="Genomic_DNA"/>
</dbReference>
<dbReference type="AlphaFoldDB" id="A0A225AMN1"/>
<evidence type="ECO:0000256" key="1">
    <source>
        <dbReference type="SAM" id="MobiDB-lite"/>
    </source>
</evidence>
<sequence length="206" mass="23736">MSAAHEGLGQGASPKKKWKWPTEMPETTTFTGRIYLFMLRIGVPNNKLRFRQHMANEMAHSATDRWDTELLISYGWIECAGCADRCAYDLTVHSKKTGEPLIVREQRTEPLKVEHWQIIIDKAKFGPTFRRTGSLLRSLKTKFYITIIVPGVLDGNLDILRELVKFERRTVVQNIREYTPNVIEPPVWYWAYFLQPPGARLLAACG</sequence>
<dbReference type="GO" id="GO:0004820">
    <property type="term" value="F:glycine-tRNA ligase activity"/>
    <property type="evidence" value="ECO:0007669"/>
    <property type="project" value="TreeGrafter"/>
</dbReference>
<feature type="region of interest" description="Disordered" evidence="1">
    <location>
        <begin position="1"/>
        <end position="20"/>
    </location>
</feature>
<dbReference type="Gene3D" id="3.30.930.10">
    <property type="entry name" value="Bira Bifunctional Protein, Domain 2"/>
    <property type="match status" value="1"/>
</dbReference>
<dbReference type="InterPro" id="IPR027031">
    <property type="entry name" value="Gly-tRNA_synthase/POLG2"/>
</dbReference>
<dbReference type="GO" id="GO:0005739">
    <property type="term" value="C:mitochondrion"/>
    <property type="evidence" value="ECO:0007669"/>
    <property type="project" value="TreeGrafter"/>
</dbReference>
<dbReference type="Proteomes" id="UP000214365">
    <property type="component" value="Unassembled WGS sequence"/>
</dbReference>